<dbReference type="PANTHER" id="PTHR13932">
    <property type="entry name" value="COPROPORPHYRINIGEN III OXIDASE"/>
    <property type="match status" value="1"/>
</dbReference>
<dbReference type="GO" id="GO:0005737">
    <property type="term" value="C:cytoplasm"/>
    <property type="evidence" value="ECO:0007669"/>
    <property type="project" value="TreeGrafter"/>
</dbReference>
<dbReference type="SUPFAM" id="SSF102114">
    <property type="entry name" value="Radical SAM enzymes"/>
    <property type="match status" value="1"/>
</dbReference>
<dbReference type="OrthoDB" id="9808022at2"/>
<evidence type="ECO:0000259" key="1">
    <source>
        <dbReference type="PROSITE" id="PS51918"/>
    </source>
</evidence>
<evidence type="ECO:0000313" key="2">
    <source>
        <dbReference type="EMBL" id="ERT57082.1"/>
    </source>
</evidence>
<comment type="caution">
    <text evidence="2">The sequence shown here is derived from an EMBL/GenBank/DDBJ whole genome shotgun (WGS) entry which is preliminary data.</text>
</comment>
<dbReference type="PATRIC" id="fig|1111454.3.peg.1973"/>
<dbReference type="SFLD" id="SFLDF00310">
    <property type="entry name" value="oxygen-independent_coproporphy"/>
    <property type="match status" value="1"/>
</dbReference>
<dbReference type="AlphaFoldDB" id="U7UCC1"/>
<dbReference type="Proteomes" id="UP000017090">
    <property type="component" value="Unassembled WGS sequence"/>
</dbReference>
<dbReference type="Pfam" id="PF04055">
    <property type="entry name" value="Radical_SAM"/>
    <property type="match status" value="1"/>
</dbReference>
<evidence type="ECO:0000313" key="3">
    <source>
        <dbReference type="Proteomes" id="UP000017090"/>
    </source>
</evidence>
<dbReference type="SFLD" id="SFLDG01065">
    <property type="entry name" value="anaerobic_coproporphyrinogen-I"/>
    <property type="match status" value="1"/>
</dbReference>
<reference evidence="2 3" key="1">
    <citation type="submission" date="2013-09" db="EMBL/GenBank/DDBJ databases">
        <authorList>
            <person name="Durkin A.S."/>
            <person name="Haft D.R."/>
            <person name="McCorrison J."/>
            <person name="Torralba M."/>
            <person name="Gillis M."/>
            <person name="Haft D.H."/>
            <person name="Methe B."/>
            <person name="Sutton G."/>
            <person name="Nelson K.E."/>
        </authorList>
    </citation>
    <scope>NUCLEOTIDE SEQUENCE [LARGE SCALE GENOMIC DNA]</scope>
    <source>
        <strain evidence="2 3">BV3C16-1</strain>
    </source>
</reference>
<dbReference type="InterPro" id="IPR034505">
    <property type="entry name" value="Coproporphyrinogen-III_oxidase"/>
</dbReference>
<dbReference type="SFLD" id="SFLDG01082">
    <property type="entry name" value="B12-binding_domain_containing"/>
    <property type="match status" value="1"/>
</dbReference>
<keyword evidence="3" id="KW-1185">Reference proteome</keyword>
<dbReference type="NCBIfam" id="TIGR03994">
    <property type="entry name" value="rSAM_HemZ"/>
    <property type="match status" value="1"/>
</dbReference>
<gene>
    <name evidence="2" type="primary">hemZ</name>
    <name evidence="2" type="ORF">HMPREF1250_1683</name>
</gene>
<dbReference type="GO" id="GO:0016491">
    <property type="term" value="F:oxidoreductase activity"/>
    <property type="evidence" value="ECO:0007669"/>
    <property type="project" value="UniProtKB-KW"/>
</dbReference>
<feature type="domain" description="Radical SAM core" evidence="1">
    <location>
        <begin position="153"/>
        <end position="387"/>
    </location>
</feature>
<dbReference type="PANTHER" id="PTHR13932:SF1">
    <property type="entry name" value="OXYGEN-INDEPENDENT COPROPORPHYRINOGEN-III OXIDASE-LIKE PROTEIN HEMZ"/>
    <property type="match status" value="1"/>
</dbReference>
<dbReference type="eggNOG" id="COG0635">
    <property type="taxonomic scope" value="Bacteria"/>
</dbReference>
<name>U7UCC1_9FIRM</name>
<dbReference type="STRING" id="1111454.HMPREF1250_1683"/>
<protein>
    <submittedName>
        <fullName evidence="2">Coproporphyrinogen dehydrogenase HemZ</fullName>
        <ecNumber evidence="2">1.3.99.22</ecNumber>
    </submittedName>
</protein>
<dbReference type="InterPro" id="IPR006638">
    <property type="entry name" value="Elp3/MiaA/NifB-like_rSAM"/>
</dbReference>
<sequence>MPDRRESYTYRGPETYHSHVGQIMACLGYSGGHEPRTVGAQVVIEESGGNCRLCCRFLQAGAVAERQALLTARRERQEMKDYLLQWHRDIYHLPPSPWGSLIGVRPTKLVHHILDSGVSPQAAVGRLQETYGVAEKTASELVKMALLQRPYVTNRQRRAAVYVSIPYCSSHCLYCSFPSRLIGGEEPSHLAGFLARLEADGAAAAALCREFALTVDAVYVGGGTPTCLPLPLLERLLRILQPLVTAATEWTVEAGRPDTATAEKLQLLKRYGVNRISVNPQTMQQPLLDLLGRRHRIEDIYTMMALCKKLAFPVINMDFIAGLPRQTPENMQENMEIVCQLGPENVTIHTLALKKGAPLFHHDLRRAIGTAEAVTAMVDYCREKLQRAGYVPYYLYRQKYMAAGLANIGYALPGAIGRYNIEMMEERQTVIGIGPGSASKFISPTSNRMEKLYMPKDITRYGQILAAQLEERRRLCTVVYGGEDR</sequence>
<dbReference type="GO" id="GO:0051539">
    <property type="term" value="F:4 iron, 4 sulfur cluster binding"/>
    <property type="evidence" value="ECO:0007669"/>
    <property type="project" value="TreeGrafter"/>
</dbReference>
<dbReference type="EMBL" id="AWXA01000053">
    <property type="protein sequence ID" value="ERT57082.1"/>
    <property type="molecule type" value="Genomic_DNA"/>
</dbReference>
<dbReference type="PROSITE" id="PS51918">
    <property type="entry name" value="RADICAL_SAM"/>
    <property type="match status" value="1"/>
</dbReference>
<dbReference type="SFLD" id="SFLDS00029">
    <property type="entry name" value="Radical_SAM"/>
    <property type="match status" value="1"/>
</dbReference>
<accession>U7UCC1</accession>
<dbReference type="InterPro" id="IPR023995">
    <property type="entry name" value="HemZ"/>
</dbReference>
<dbReference type="Gene3D" id="3.80.30.20">
    <property type="entry name" value="tm_1862 like domain"/>
    <property type="match status" value="1"/>
</dbReference>
<dbReference type="InterPro" id="IPR023404">
    <property type="entry name" value="rSAM_horseshoe"/>
</dbReference>
<dbReference type="InterPro" id="IPR058240">
    <property type="entry name" value="rSAM_sf"/>
</dbReference>
<keyword evidence="2" id="KW-0560">Oxidoreductase</keyword>
<organism evidence="2 3">
    <name type="scientific">Megasphaera vaginalis</name>
    <name type="common">ex Srinivasan et al. 2021</name>
    <dbReference type="NCBI Taxonomy" id="1111454"/>
    <lineage>
        <taxon>Bacteria</taxon>
        <taxon>Bacillati</taxon>
        <taxon>Bacillota</taxon>
        <taxon>Negativicutes</taxon>
        <taxon>Veillonellales</taxon>
        <taxon>Veillonellaceae</taxon>
        <taxon>Megasphaera</taxon>
    </lineage>
</organism>
<dbReference type="SMART" id="SM00729">
    <property type="entry name" value="Elp3"/>
    <property type="match status" value="1"/>
</dbReference>
<dbReference type="RefSeq" id="WP_023054389.1">
    <property type="nucleotide sequence ID" value="NZ_AWXA01000053.1"/>
</dbReference>
<dbReference type="InterPro" id="IPR007197">
    <property type="entry name" value="rSAM"/>
</dbReference>
<dbReference type="GO" id="GO:0006779">
    <property type="term" value="P:porphyrin-containing compound biosynthetic process"/>
    <property type="evidence" value="ECO:0007669"/>
    <property type="project" value="TreeGrafter"/>
</dbReference>
<dbReference type="EC" id="1.3.99.22" evidence="2"/>
<proteinExistence type="predicted"/>